<dbReference type="InterPro" id="IPR047817">
    <property type="entry name" value="ABC2_TM_bact-type"/>
</dbReference>
<dbReference type="EMBL" id="LT576035">
    <property type="protein sequence ID" value="SBN38160.1"/>
    <property type="molecule type" value="Genomic_DNA"/>
</dbReference>
<organism evidence="7">
    <name type="scientific">Propionibacterium freudenreichii</name>
    <dbReference type="NCBI Taxonomy" id="1744"/>
    <lineage>
        <taxon>Bacteria</taxon>
        <taxon>Bacillati</taxon>
        <taxon>Actinomycetota</taxon>
        <taxon>Actinomycetes</taxon>
        <taxon>Propionibacteriales</taxon>
        <taxon>Propionibacteriaceae</taxon>
        <taxon>Propionibacterium</taxon>
    </lineage>
</organism>
<protein>
    <recommendedName>
        <fullName evidence="5">Transport permease protein</fullName>
    </recommendedName>
</protein>
<evidence type="ECO:0000256" key="3">
    <source>
        <dbReference type="ARBA" id="ARBA00022989"/>
    </source>
</evidence>
<dbReference type="AlphaFoldDB" id="A0A2C7AQG7"/>
<keyword evidence="3 5" id="KW-1133">Transmembrane helix</keyword>
<comment type="subcellular location">
    <subcellularLocation>
        <location evidence="5">Cell membrane</location>
        <topology evidence="5">Multi-pass membrane protein</topology>
    </subcellularLocation>
    <subcellularLocation>
        <location evidence="1">Membrane</location>
        <topology evidence="1">Multi-pass membrane protein</topology>
    </subcellularLocation>
</comment>
<name>A0A2C7AQG7_9ACTN</name>
<feature type="transmembrane region" description="Helical" evidence="5">
    <location>
        <begin position="225"/>
        <end position="247"/>
    </location>
</feature>
<dbReference type="Pfam" id="PF01061">
    <property type="entry name" value="ABC2_membrane"/>
    <property type="match status" value="1"/>
</dbReference>
<evidence type="ECO:0000313" key="7">
    <source>
        <dbReference type="EMBL" id="SBN38160.1"/>
    </source>
</evidence>
<sequence>MSLLPSMSIARTTWRLQLRDPGSSVIMTLLPLILVPLLNPSAKAQLILSGYPNASGAEQTVPGLAILCAFLSVEQVTTLFFREHAWGTWDRLRASAASTADIVTGKVVVRFLIQLAQTAIVFAVGALIFGYRPNGSVLAIGIVVIVFTAMLVAFGVMLVALFRTMDQADTVGMLVGMLLAGLGGALAPVASFPGWVQSLAHVSPAFWVLDALRRLTLDSAHLTDVMPAIIGTLAFTAGFALIAAVSFRSNAVKVGTT</sequence>
<evidence type="ECO:0000256" key="5">
    <source>
        <dbReference type="RuleBase" id="RU361157"/>
    </source>
</evidence>
<dbReference type="InterPro" id="IPR013525">
    <property type="entry name" value="ABC2_TM"/>
</dbReference>
<gene>
    <name evidence="7" type="ORF">PFR_JS10_517</name>
</gene>
<dbReference type="GO" id="GO:0140359">
    <property type="term" value="F:ABC-type transporter activity"/>
    <property type="evidence" value="ECO:0007669"/>
    <property type="project" value="InterPro"/>
</dbReference>
<reference evidence="7" key="1">
    <citation type="submission" date="2016-05" db="EMBL/GenBank/DDBJ databases">
        <authorList>
            <person name="Lavstsen T."/>
            <person name="Jespersen J.S."/>
        </authorList>
    </citation>
    <scope>NUCLEOTIDE SEQUENCE</scope>
    <source>
        <strain evidence="7">PFRJS10</strain>
    </source>
</reference>
<accession>A0A2C7AQG7</accession>
<keyword evidence="4 5" id="KW-0472">Membrane</keyword>
<feature type="transmembrane region" description="Helical" evidence="5">
    <location>
        <begin position="60"/>
        <end position="81"/>
    </location>
</feature>
<keyword evidence="2 5" id="KW-0812">Transmembrane</keyword>
<evidence type="ECO:0000256" key="2">
    <source>
        <dbReference type="ARBA" id="ARBA00022692"/>
    </source>
</evidence>
<evidence type="ECO:0000259" key="6">
    <source>
        <dbReference type="PROSITE" id="PS51012"/>
    </source>
</evidence>
<feature type="domain" description="ABC transmembrane type-2" evidence="6">
    <location>
        <begin position="23"/>
        <end position="250"/>
    </location>
</feature>
<keyword evidence="5" id="KW-1003">Cell membrane</keyword>
<dbReference type="InterPro" id="IPR051784">
    <property type="entry name" value="Nod_factor_ABC_transporter"/>
</dbReference>
<dbReference type="RefSeq" id="WP_044636292.1">
    <property type="nucleotide sequence ID" value="NZ_CCYQ01000019.1"/>
</dbReference>
<comment type="caution">
    <text evidence="5">Lacks conserved residue(s) required for the propagation of feature annotation.</text>
</comment>
<comment type="similarity">
    <text evidence="5">Belongs to the ABC-2 integral membrane protein family.</text>
</comment>
<feature type="transmembrane region" description="Helical" evidence="5">
    <location>
        <begin position="137"/>
        <end position="162"/>
    </location>
</feature>
<proteinExistence type="inferred from homology"/>
<evidence type="ECO:0000256" key="4">
    <source>
        <dbReference type="ARBA" id="ARBA00023136"/>
    </source>
</evidence>
<dbReference type="PANTHER" id="PTHR43229">
    <property type="entry name" value="NODULATION PROTEIN J"/>
    <property type="match status" value="1"/>
</dbReference>
<dbReference type="GO" id="GO:0005886">
    <property type="term" value="C:plasma membrane"/>
    <property type="evidence" value="ECO:0007669"/>
    <property type="project" value="UniProtKB-SubCell"/>
</dbReference>
<dbReference type="PANTHER" id="PTHR43229:SF6">
    <property type="entry name" value="ABC-TYPE MULTIDRUG TRANSPORT SYSTEM, PERMEASE COMPONENT"/>
    <property type="match status" value="1"/>
</dbReference>
<evidence type="ECO:0000256" key="1">
    <source>
        <dbReference type="ARBA" id="ARBA00004141"/>
    </source>
</evidence>
<feature type="transmembrane region" description="Helical" evidence="5">
    <location>
        <begin position="174"/>
        <end position="196"/>
    </location>
</feature>
<dbReference type="PROSITE" id="PS51012">
    <property type="entry name" value="ABC_TM2"/>
    <property type="match status" value="1"/>
</dbReference>
<keyword evidence="5" id="KW-0813">Transport</keyword>
<feature type="transmembrane region" description="Helical" evidence="5">
    <location>
        <begin position="111"/>
        <end position="131"/>
    </location>
</feature>